<evidence type="ECO:0000256" key="3">
    <source>
        <dbReference type="ARBA" id="ARBA00022618"/>
    </source>
</evidence>
<evidence type="ECO:0000256" key="5">
    <source>
        <dbReference type="ARBA" id="ARBA00022840"/>
    </source>
</evidence>
<keyword evidence="16" id="KW-1185">Reference proteome</keyword>
<dbReference type="SUPFAM" id="SSF53244">
    <property type="entry name" value="MurD-like peptide ligases, peptide-binding domain"/>
    <property type="match status" value="1"/>
</dbReference>
<dbReference type="GO" id="GO:0009252">
    <property type="term" value="P:peptidoglycan biosynthetic process"/>
    <property type="evidence" value="ECO:0007669"/>
    <property type="project" value="UniProtKB-UniRule"/>
</dbReference>
<feature type="domain" description="Mur ligase central" evidence="14">
    <location>
        <begin position="104"/>
        <end position="295"/>
    </location>
</feature>
<evidence type="ECO:0000256" key="9">
    <source>
        <dbReference type="ARBA" id="ARBA00023316"/>
    </source>
</evidence>
<comment type="function">
    <text evidence="10 11">Involved in cell wall formation. Catalyzes the final step in the synthesis of UDP-N-acetylmuramoyl-pentapeptide, the precursor of murein.</text>
</comment>
<dbReference type="NCBIfam" id="TIGR01143">
    <property type="entry name" value="murF"/>
    <property type="match status" value="1"/>
</dbReference>
<feature type="binding site" evidence="10">
    <location>
        <begin position="106"/>
        <end position="112"/>
    </location>
    <ligand>
        <name>ATP</name>
        <dbReference type="ChEBI" id="CHEBI:30616"/>
    </ligand>
</feature>
<dbReference type="InterPro" id="IPR013221">
    <property type="entry name" value="Mur_ligase_cen"/>
</dbReference>
<dbReference type="PANTHER" id="PTHR43024:SF1">
    <property type="entry name" value="UDP-N-ACETYLMURAMOYL-TRIPEPTIDE--D-ALANYL-D-ALANINE LIGASE"/>
    <property type="match status" value="1"/>
</dbReference>
<dbReference type="AlphaFoldDB" id="A0A1V8MAW6"/>
<dbReference type="HAMAP" id="MF_02019">
    <property type="entry name" value="MurF"/>
    <property type="match status" value="1"/>
</dbReference>
<evidence type="ECO:0000256" key="8">
    <source>
        <dbReference type="ARBA" id="ARBA00023306"/>
    </source>
</evidence>
<evidence type="ECO:0000256" key="1">
    <source>
        <dbReference type="ARBA" id="ARBA00022490"/>
    </source>
</evidence>
<dbReference type="InterPro" id="IPR036565">
    <property type="entry name" value="Mur-like_cat_sf"/>
</dbReference>
<feature type="domain" description="Mur ligase N-terminal catalytic" evidence="12">
    <location>
        <begin position="23"/>
        <end position="92"/>
    </location>
</feature>
<comment type="caution">
    <text evidence="15">The sequence shown here is derived from an EMBL/GenBank/DDBJ whole genome shotgun (WGS) entry which is preliminary data.</text>
</comment>
<organism evidence="15 16">
    <name type="scientific">Methyloprofundus sedimenti</name>
    <dbReference type="NCBI Taxonomy" id="1420851"/>
    <lineage>
        <taxon>Bacteria</taxon>
        <taxon>Pseudomonadati</taxon>
        <taxon>Pseudomonadota</taxon>
        <taxon>Gammaproteobacteria</taxon>
        <taxon>Methylococcales</taxon>
        <taxon>Methylococcaceae</taxon>
        <taxon>Methyloprofundus</taxon>
    </lineage>
</organism>
<dbReference type="Proteomes" id="UP000191980">
    <property type="component" value="Unassembled WGS sequence"/>
</dbReference>
<dbReference type="InterPro" id="IPR035911">
    <property type="entry name" value="MurE/MurF_N"/>
</dbReference>
<evidence type="ECO:0000313" key="16">
    <source>
        <dbReference type="Proteomes" id="UP000191980"/>
    </source>
</evidence>
<comment type="subcellular location">
    <subcellularLocation>
        <location evidence="10 11">Cytoplasm</location>
    </subcellularLocation>
</comment>
<keyword evidence="8 10" id="KW-0131">Cell cycle</keyword>
<dbReference type="InterPro" id="IPR004101">
    <property type="entry name" value="Mur_ligase_C"/>
</dbReference>
<dbReference type="GO" id="GO:0008766">
    <property type="term" value="F:UDP-N-acetylmuramoylalanyl-D-glutamyl-2,6-diaminopimelate-D-alanyl-D-alanine ligase activity"/>
    <property type="evidence" value="ECO:0007669"/>
    <property type="project" value="RHEA"/>
</dbReference>
<dbReference type="Gene3D" id="3.90.190.20">
    <property type="entry name" value="Mur ligase, C-terminal domain"/>
    <property type="match status" value="1"/>
</dbReference>
<keyword evidence="7 10" id="KW-0573">Peptidoglycan synthesis</keyword>
<dbReference type="SUPFAM" id="SSF53623">
    <property type="entry name" value="MurD-like peptide ligases, catalytic domain"/>
    <property type="match status" value="1"/>
</dbReference>
<dbReference type="Pfam" id="PF01225">
    <property type="entry name" value="Mur_ligase"/>
    <property type="match status" value="1"/>
</dbReference>
<sequence length="453" mass="48401">MVMSLDEISKILHGHKIGASVQVSGVSIDTRTLSSGDLYIAIKGEQFDGHDYIAQAQQNGAIAVVVAKKVATKLPQIIVKDTRLALAELARALRDKLQIKVCAITGSNGKTTVKEMIAAILSVNYQVLFTQGNFNNDIGVPLTLLRLHEKHQYAVIEMGANHPGEIAYISHYARPDVVVINNVGAAHIDGFGSLEGVAQAKAEIIQSLTDDGIAVLNADDQFYSMWRELAGQRKVLSFGLTPAADIGADKIVTELQEQQFKTSFELVFSGHKVPVELALAGLHNVTNALAASAACIALGVKLEQIQAGLAKVKAVNGRLQLFESESGIKLINDTYNANPDSLAVALEVLKQCPGESWLALGAFGELGAESAHIHSEMGRQIKKAGVQRLFATGEMTESTVQAFGAGAVYYASKNDLIEAVKKEITPEQALLVKGSRAQKMEVVVNALLGITGR</sequence>
<proteinExistence type="inferred from homology"/>
<comment type="catalytic activity">
    <reaction evidence="10 11">
        <text>D-alanyl-D-alanine + UDP-N-acetyl-alpha-D-muramoyl-L-alanyl-gamma-D-glutamyl-meso-2,6-diaminopimelate + ATP = UDP-N-acetyl-alpha-D-muramoyl-L-alanyl-gamma-D-glutamyl-meso-2,6-diaminopimeloyl-D-alanyl-D-alanine + ADP + phosphate + H(+)</text>
        <dbReference type="Rhea" id="RHEA:28374"/>
        <dbReference type="ChEBI" id="CHEBI:15378"/>
        <dbReference type="ChEBI" id="CHEBI:30616"/>
        <dbReference type="ChEBI" id="CHEBI:43474"/>
        <dbReference type="ChEBI" id="CHEBI:57822"/>
        <dbReference type="ChEBI" id="CHEBI:61386"/>
        <dbReference type="ChEBI" id="CHEBI:83905"/>
        <dbReference type="ChEBI" id="CHEBI:456216"/>
        <dbReference type="EC" id="6.3.2.10"/>
    </reaction>
</comment>
<dbReference type="Pfam" id="PF02875">
    <property type="entry name" value="Mur_ligase_C"/>
    <property type="match status" value="1"/>
</dbReference>
<evidence type="ECO:0000256" key="10">
    <source>
        <dbReference type="HAMAP-Rule" id="MF_02019"/>
    </source>
</evidence>
<evidence type="ECO:0000256" key="7">
    <source>
        <dbReference type="ARBA" id="ARBA00022984"/>
    </source>
</evidence>
<keyword evidence="3 10" id="KW-0132">Cell division</keyword>
<dbReference type="Gene3D" id="3.40.1390.10">
    <property type="entry name" value="MurE/MurF, N-terminal domain"/>
    <property type="match status" value="1"/>
</dbReference>
<keyword evidence="2 10" id="KW-0436">Ligase</keyword>
<gene>
    <name evidence="10" type="primary">murF</name>
    <name evidence="15" type="ORF">AU255_04350</name>
</gene>
<dbReference type="Gene3D" id="3.40.1190.10">
    <property type="entry name" value="Mur-like, catalytic domain"/>
    <property type="match status" value="1"/>
</dbReference>
<keyword evidence="6 10" id="KW-0133">Cell shape</keyword>
<dbReference type="GO" id="GO:0005524">
    <property type="term" value="F:ATP binding"/>
    <property type="evidence" value="ECO:0007669"/>
    <property type="project" value="UniProtKB-UniRule"/>
</dbReference>
<dbReference type="OrthoDB" id="9801978at2"/>
<name>A0A1V8MAW6_9GAMM</name>
<keyword evidence="4 10" id="KW-0547">Nucleotide-binding</keyword>
<keyword evidence="9 10" id="KW-0961">Cell wall biogenesis/degradation</keyword>
<dbReference type="InterPro" id="IPR000713">
    <property type="entry name" value="Mur_ligase_N"/>
</dbReference>
<evidence type="ECO:0000259" key="13">
    <source>
        <dbReference type="Pfam" id="PF02875"/>
    </source>
</evidence>
<dbReference type="UniPathway" id="UPA00219"/>
<reference evidence="15 16" key="1">
    <citation type="submission" date="2015-12" db="EMBL/GenBank/DDBJ databases">
        <authorList>
            <person name="Shamseldin A."/>
            <person name="Moawad H."/>
            <person name="Abd El-Rahim W.M."/>
            <person name="Sadowsky M.J."/>
        </authorList>
    </citation>
    <scope>NUCLEOTIDE SEQUENCE [LARGE SCALE GENOMIC DNA]</scope>
    <source>
        <strain evidence="15 16">WF1</strain>
    </source>
</reference>
<evidence type="ECO:0000313" key="15">
    <source>
        <dbReference type="EMBL" id="OQK18677.1"/>
    </source>
</evidence>
<dbReference type="EC" id="6.3.2.10" evidence="10 11"/>
<evidence type="ECO:0000256" key="11">
    <source>
        <dbReference type="RuleBase" id="RU004136"/>
    </source>
</evidence>
<comment type="similarity">
    <text evidence="10">Belongs to the MurCDEF family. MurF subfamily.</text>
</comment>
<comment type="pathway">
    <text evidence="10 11">Cell wall biogenesis; peptidoglycan biosynthesis.</text>
</comment>
<dbReference type="GO" id="GO:0008360">
    <property type="term" value="P:regulation of cell shape"/>
    <property type="evidence" value="ECO:0007669"/>
    <property type="project" value="UniProtKB-KW"/>
</dbReference>
<keyword evidence="5 10" id="KW-0067">ATP-binding</keyword>
<dbReference type="InterPro" id="IPR005863">
    <property type="entry name" value="UDP-N-AcMur_synth"/>
</dbReference>
<evidence type="ECO:0000256" key="4">
    <source>
        <dbReference type="ARBA" id="ARBA00022741"/>
    </source>
</evidence>
<dbReference type="Pfam" id="PF08245">
    <property type="entry name" value="Mur_ligase_M"/>
    <property type="match status" value="1"/>
</dbReference>
<dbReference type="GO" id="GO:0005737">
    <property type="term" value="C:cytoplasm"/>
    <property type="evidence" value="ECO:0007669"/>
    <property type="project" value="UniProtKB-SubCell"/>
</dbReference>
<dbReference type="GO" id="GO:0047480">
    <property type="term" value="F:UDP-N-acetylmuramoyl-tripeptide-D-alanyl-D-alanine ligase activity"/>
    <property type="evidence" value="ECO:0007669"/>
    <property type="project" value="UniProtKB-UniRule"/>
</dbReference>
<evidence type="ECO:0000259" key="12">
    <source>
        <dbReference type="Pfam" id="PF01225"/>
    </source>
</evidence>
<accession>A0A1V8MAW6</accession>
<protein>
    <recommendedName>
        <fullName evidence="10 11">UDP-N-acetylmuramoyl-tripeptide--D-alanyl-D-alanine ligase</fullName>
        <ecNumber evidence="10 11">6.3.2.10</ecNumber>
    </recommendedName>
    <alternativeName>
        <fullName evidence="10">D-alanyl-D-alanine-adding enzyme</fullName>
    </alternativeName>
</protein>
<evidence type="ECO:0000259" key="14">
    <source>
        <dbReference type="Pfam" id="PF08245"/>
    </source>
</evidence>
<dbReference type="EMBL" id="LPUF01000001">
    <property type="protein sequence ID" value="OQK18677.1"/>
    <property type="molecule type" value="Genomic_DNA"/>
</dbReference>
<dbReference type="GO" id="GO:0071555">
    <property type="term" value="P:cell wall organization"/>
    <property type="evidence" value="ECO:0007669"/>
    <property type="project" value="UniProtKB-KW"/>
</dbReference>
<dbReference type="SUPFAM" id="SSF63418">
    <property type="entry name" value="MurE/MurF N-terminal domain"/>
    <property type="match status" value="1"/>
</dbReference>
<evidence type="ECO:0000256" key="6">
    <source>
        <dbReference type="ARBA" id="ARBA00022960"/>
    </source>
</evidence>
<dbReference type="PANTHER" id="PTHR43024">
    <property type="entry name" value="UDP-N-ACETYLMURAMOYL-TRIPEPTIDE--D-ALANYL-D-ALANINE LIGASE"/>
    <property type="match status" value="1"/>
</dbReference>
<dbReference type="STRING" id="1420851.AU255_04350"/>
<dbReference type="InterPro" id="IPR051046">
    <property type="entry name" value="MurCDEF_CellWall_CoF430Synth"/>
</dbReference>
<dbReference type="InterPro" id="IPR036615">
    <property type="entry name" value="Mur_ligase_C_dom_sf"/>
</dbReference>
<keyword evidence="1 10" id="KW-0963">Cytoplasm</keyword>
<dbReference type="GO" id="GO:0051301">
    <property type="term" value="P:cell division"/>
    <property type="evidence" value="ECO:0007669"/>
    <property type="project" value="UniProtKB-KW"/>
</dbReference>
<evidence type="ECO:0000256" key="2">
    <source>
        <dbReference type="ARBA" id="ARBA00022598"/>
    </source>
</evidence>
<feature type="domain" description="Mur ligase C-terminal" evidence="13">
    <location>
        <begin position="317"/>
        <end position="436"/>
    </location>
</feature>